<feature type="region of interest" description="Disordered" evidence="1">
    <location>
        <begin position="36"/>
        <end position="62"/>
    </location>
</feature>
<sequence>MSANKEEATEEVGLDLENGETTDIYLDIPCSLQDLDPDSYVGSSQSNLNEDEVETEDNSEFNSGSKLQALESGVGVFQDHGDQSVSSDSDKEDIVDCLPLVNDKAKQMVQQPTNQMSQGARGHLSSKRCIIQQSTLWADAEADRNRKGRLGKRLVDVKQASVAPLHYKGPKRGRAFRTKKKKKSTKSKKTVPEVIPDTSPAPDSASDQDNETQVMRVTICFKNGGQIISGNTMDPGNINKNRNVQPRVNFHHMTLQMSAPRGHMLGTGKLGASCSNRKATVFRGKEQSRPRYPGAAEVGLWKVSSKKKLAQEKKPLQDAPRLTGRRPVPLWGQRPKAAPVETSTFPPITCVPTLESSKKYSITSLEAIEPTHGTSRKRAVARNIRGALPAARGDRGLVCKDGVKNLTAMAATSESYKIKKIPHAQLPTHRAKQPCTCTNRREMASGDANTRVPQVLANSQLVALSHRGTSPRAPAPDGDQGPSVVPPLPVGEKHHQAPGTLRCQQCSLLEKEAHRLRKQLAIMRVLNKKFQDL</sequence>
<evidence type="ECO:0000256" key="1">
    <source>
        <dbReference type="SAM" id="MobiDB-lite"/>
    </source>
</evidence>
<dbReference type="AlphaFoldDB" id="A0A061HX42"/>
<gene>
    <name evidence="2" type="ORF">H671_xg20708</name>
</gene>
<dbReference type="Pfam" id="PF15483">
    <property type="entry name" value="DUF4641"/>
    <property type="match status" value="1"/>
</dbReference>
<evidence type="ECO:0000313" key="2">
    <source>
        <dbReference type="EMBL" id="ERE63477.1"/>
    </source>
</evidence>
<reference evidence="3" key="1">
    <citation type="journal article" date="2013" name="Nat. Biotechnol.">
        <title>Chinese hamster genome sequenced from sorted chromosomes.</title>
        <authorList>
            <person name="Brinkrolf K."/>
            <person name="Rupp O."/>
            <person name="Laux H."/>
            <person name="Kollin F."/>
            <person name="Ernst W."/>
            <person name="Linke B."/>
            <person name="Kofler R."/>
            <person name="Romand S."/>
            <person name="Hesse F."/>
            <person name="Budach W.E."/>
            <person name="Galosy S."/>
            <person name="Muller D."/>
            <person name="Noll T."/>
            <person name="Wienberg J."/>
            <person name="Jostock T."/>
            <person name="Leonard M."/>
            <person name="Grillari J."/>
            <person name="Tauch A."/>
            <person name="Goesmann A."/>
            <person name="Helk B."/>
            <person name="Mott J.E."/>
            <person name="Puhler A."/>
            <person name="Borth N."/>
        </authorList>
    </citation>
    <scope>NUCLEOTIDE SEQUENCE [LARGE SCALE GENOMIC DNA]</scope>
    <source>
        <strain evidence="3">17A/GY</strain>
    </source>
</reference>
<feature type="compositionally biased region" description="Basic residues" evidence="1">
    <location>
        <begin position="169"/>
        <end position="189"/>
    </location>
</feature>
<proteinExistence type="predicted"/>
<dbReference type="PANTHER" id="PTHR31866">
    <property type="entry name" value="GENE 4779-RELATED"/>
    <property type="match status" value="1"/>
</dbReference>
<dbReference type="PANTHER" id="PTHR31866:SF6">
    <property type="entry name" value="GENE 3858-RELATED"/>
    <property type="match status" value="1"/>
</dbReference>
<accession>A0A061HX42</accession>
<protein>
    <submittedName>
        <fullName evidence="2">Uncharacterized protein</fullName>
    </submittedName>
</protein>
<feature type="region of interest" description="Disordered" evidence="1">
    <location>
        <begin position="309"/>
        <end position="343"/>
    </location>
</feature>
<dbReference type="EMBL" id="KE686036">
    <property type="protein sequence ID" value="ERE63477.1"/>
    <property type="molecule type" value="Genomic_DNA"/>
</dbReference>
<evidence type="ECO:0000313" key="3">
    <source>
        <dbReference type="Proteomes" id="UP000030759"/>
    </source>
</evidence>
<feature type="region of interest" description="Disordered" evidence="1">
    <location>
        <begin position="169"/>
        <end position="210"/>
    </location>
</feature>
<dbReference type="Proteomes" id="UP000030759">
    <property type="component" value="Unassembled WGS sequence"/>
</dbReference>
<feature type="region of interest" description="Disordered" evidence="1">
    <location>
        <begin position="467"/>
        <end position="497"/>
    </location>
</feature>
<organism evidence="2 3">
    <name type="scientific">Cricetulus griseus</name>
    <name type="common">Chinese hamster</name>
    <name type="synonym">Cricetulus barabensis griseus</name>
    <dbReference type="NCBI Taxonomy" id="10029"/>
    <lineage>
        <taxon>Eukaryota</taxon>
        <taxon>Metazoa</taxon>
        <taxon>Chordata</taxon>
        <taxon>Craniata</taxon>
        <taxon>Vertebrata</taxon>
        <taxon>Euteleostomi</taxon>
        <taxon>Mammalia</taxon>
        <taxon>Eutheria</taxon>
        <taxon>Euarchontoglires</taxon>
        <taxon>Glires</taxon>
        <taxon>Rodentia</taxon>
        <taxon>Myomorpha</taxon>
        <taxon>Muroidea</taxon>
        <taxon>Cricetidae</taxon>
        <taxon>Cricetinae</taxon>
        <taxon>Cricetulus</taxon>
    </lineage>
</organism>
<dbReference type="InterPro" id="IPR027822">
    <property type="entry name" value="DUF4641"/>
</dbReference>
<feature type="compositionally biased region" description="Acidic residues" evidence="1">
    <location>
        <begin position="49"/>
        <end position="59"/>
    </location>
</feature>
<name>A0A061HX42_CRIGR</name>